<dbReference type="Gene3D" id="2.60.120.260">
    <property type="entry name" value="Galactose-binding domain-like"/>
    <property type="match status" value="2"/>
</dbReference>
<comment type="catalytic activity">
    <reaction evidence="1">
        <text>Hydrolysis of terminal non-reducing alpha-L-rhamnose residues in alpha-L-rhamnosides.</text>
        <dbReference type="EC" id="3.2.1.40"/>
    </reaction>
</comment>
<dbReference type="InParanoid" id="A0A136JGJ4"/>
<dbReference type="Pfam" id="PF25788">
    <property type="entry name" value="Ig_Rha78A_N"/>
    <property type="match status" value="1"/>
</dbReference>
<dbReference type="SUPFAM" id="SSF48208">
    <property type="entry name" value="Six-hairpin glycosidases"/>
    <property type="match status" value="1"/>
</dbReference>
<protein>
    <recommendedName>
        <fullName evidence="2">alpha-L-rhamnosidase</fullName>
        <ecNumber evidence="2">3.2.1.40</ecNumber>
    </recommendedName>
</protein>
<dbReference type="InterPro" id="IPR008902">
    <property type="entry name" value="Rhamnosid_concanavalin"/>
</dbReference>
<dbReference type="Gene3D" id="2.60.40.10">
    <property type="entry name" value="Immunoglobulins"/>
    <property type="match status" value="1"/>
</dbReference>
<dbReference type="InterPro" id="IPR035398">
    <property type="entry name" value="Bac_rhamnosid_C"/>
</dbReference>
<dbReference type="EC" id="3.2.1.40" evidence="2"/>
<dbReference type="Pfam" id="PF17389">
    <property type="entry name" value="Bac_rhamnosid6H"/>
    <property type="match status" value="1"/>
</dbReference>
<organism evidence="8 9">
    <name type="scientific">Microdochium bolleyi</name>
    <dbReference type="NCBI Taxonomy" id="196109"/>
    <lineage>
        <taxon>Eukaryota</taxon>
        <taxon>Fungi</taxon>
        <taxon>Dikarya</taxon>
        <taxon>Ascomycota</taxon>
        <taxon>Pezizomycotina</taxon>
        <taxon>Sordariomycetes</taxon>
        <taxon>Xylariomycetidae</taxon>
        <taxon>Xylariales</taxon>
        <taxon>Microdochiaceae</taxon>
        <taxon>Microdochium</taxon>
    </lineage>
</organism>
<evidence type="ECO:0000313" key="9">
    <source>
        <dbReference type="Proteomes" id="UP000070501"/>
    </source>
</evidence>
<evidence type="ECO:0000259" key="7">
    <source>
        <dbReference type="Pfam" id="PF17390"/>
    </source>
</evidence>
<dbReference type="Gene3D" id="1.50.10.10">
    <property type="match status" value="1"/>
</dbReference>
<name>A0A136JGJ4_9PEZI</name>
<dbReference type="Pfam" id="PF08531">
    <property type="entry name" value="Bac_rhamnosid_N"/>
    <property type="match status" value="1"/>
</dbReference>
<dbReference type="InterPro" id="IPR013783">
    <property type="entry name" value="Ig-like_fold"/>
</dbReference>
<dbReference type="SUPFAM" id="SSF49785">
    <property type="entry name" value="Galactose-binding domain-like"/>
    <property type="match status" value="1"/>
</dbReference>
<evidence type="ECO:0000256" key="3">
    <source>
        <dbReference type="ARBA" id="ARBA00022801"/>
    </source>
</evidence>
<feature type="domain" description="Alpha-L-rhamnosidase C-terminal" evidence="7">
    <location>
        <begin position="825"/>
        <end position="903"/>
    </location>
</feature>
<accession>A0A136JGJ4</accession>
<evidence type="ECO:0000259" key="5">
    <source>
        <dbReference type="Pfam" id="PF08531"/>
    </source>
</evidence>
<dbReference type="PANTHER" id="PTHR33307">
    <property type="entry name" value="ALPHA-RHAMNOSIDASE (EUROFUNG)"/>
    <property type="match status" value="1"/>
</dbReference>
<dbReference type="Gene3D" id="2.60.420.10">
    <property type="entry name" value="Maltose phosphorylase, domain 3"/>
    <property type="match status" value="1"/>
</dbReference>
<evidence type="ECO:0000256" key="2">
    <source>
        <dbReference type="ARBA" id="ARBA00012652"/>
    </source>
</evidence>
<dbReference type="InterPro" id="IPR008979">
    <property type="entry name" value="Galactose-bd-like_sf"/>
</dbReference>
<dbReference type="Pfam" id="PF17390">
    <property type="entry name" value="Bac_rhamnosid_C"/>
    <property type="match status" value="1"/>
</dbReference>
<feature type="domain" description="Bacterial alpha-L-rhamnosidase N-terminal" evidence="5">
    <location>
        <begin position="164"/>
        <end position="320"/>
    </location>
</feature>
<dbReference type="InterPro" id="IPR016007">
    <property type="entry name" value="Alpha_rhamnosid"/>
</dbReference>
<dbReference type="STRING" id="196109.A0A136JGJ4"/>
<dbReference type="EMBL" id="KQ964246">
    <property type="protein sequence ID" value="KXJ96273.1"/>
    <property type="molecule type" value="Genomic_DNA"/>
</dbReference>
<dbReference type="InterPro" id="IPR012341">
    <property type="entry name" value="6hp_glycosidase-like_sf"/>
</dbReference>
<dbReference type="PANTHER" id="PTHR33307:SF6">
    <property type="entry name" value="ALPHA-RHAMNOSIDASE (EUROFUNG)-RELATED"/>
    <property type="match status" value="1"/>
</dbReference>
<dbReference type="AlphaFoldDB" id="A0A136JGJ4"/>
<feature type="domain" description="Alpha-L-rhamnosidase concanavalin-like" evidence="4">
    <location>
        <begin position="351"/>
        <end position="438"/>
    </location>
</feature>
<dbReference type="InterPro" id="IPR013737">
    <property type="entry name" value="Bac_rhamnosid_N"/>
</dbReference>
<dbReference type="PIRSF" id="PIRSF010631">
    <property type="entry name" value="A-rhamnsds"/>
    <property type="match status" value="1"/>
</dbReference>
<dbReference type="GO" id="GO:0005975">
    <property type="term" value="P:carbohydrate metabolic process"/>
    <property type="evidence" value="ECO:0007669"/>
    <property type="project" value="InterPro"/>
</dbReference>
<gene>
    <name evidence="8" type="ORF">Micbo1qcDRAFT_115474</name>
</gene>
<feature type="domain" description="Alpha-L-rhamnosidase six-hairpin glycosidase" evidence="6">
    <location>
        <begin position="466"/>
        <end position="823"/>
    </location>
</feature>
<keyword evidence="9" id="KW-1185">Reference proteome</keyword>
<proteinExistence type="predicted"/>
<keyword evidence="3" id="KW-0378">Hydrolase</keyword>
<reference evidence="9" key="1">
    <citation type="submission" date="2016-02" db="EMBL/GenBank/DDBJ databases">
        <title>Draft genome sequence of Microdochium bolleyi, a fungal endophyte of beachgrass.</title>
        <authorList>
            <consortium name="DOE Joint Genome Institute"/>
            <person name="David A.S."/>
            <person name="May G."/>
            <person name="Haridas S."/>
            <person name="Lim J."/>
            <person name="Wang M."/>
            <person name="Labutti K."/>
            <person name="Lipzen A."/>
            <person name="Barry K."/>
            <person name="Grigoriev I.V."/>
        </authorList>
    </citation>
    <scope>NUCLEOTIDE SEQUENCE [LARGE SCALE GENOMIC DNA]</scope>
    <source>
        <strain evidence="9">J235TASD1</strain>
    </source>
</reference>
<dbReference type="OrthoDB" id="10036721at2759"/>
<dbReference type="InterPro" id="IPR035396">
    <property type="entry name" value="Bac_rhamnosid6H"/>
</dbReference>
<evidence type="ECO:0000259" key="4">
    <source>
        <dbReference type="Pfam" id="PF05592"/>
    </source>
</evidence>
<evidence type="ECO:0000256" key="1">
    <source>
        <dbReference type="ARBA" id="ARBA00001445"/>
    </source>
</evidence>
<dbReference type="Pfam" id="PF05592">
    <property type="entry name" value="Bac_rhamnosid"/>
    <property type="match status" value="1"/>
</dbReference>
<evidence type="ECO:0000313" key="8">
    <source>
        <dbReference type="EMBL" id="KXJ96273.1"/>
    </source>
</evidence>
<dbReference type="InterPro" id="IPR008928">
    <property type="entry name" value="6-hairpin_glycosidase_sf"/>
</dbReference>
<evidence type="ECO:0000259" key="6">
    <source>
        <dbReference type="Pfam" id="PF17389"/>
    </source>
</evidence>
<dbReference type="Proteomes" id="UP000070501">
    <property type="component" value="Unassembled WGS sequence"/>
</dbReference>
<dbReference type="GO" id="GO:0030596">
    <property type="term" value="F:alpha-L-rhamnosidase activity"/>
    <property type="evidence" value="ECO:0007669"/>
    <property type="project" value="UniProtKB-EC"/>
</dbReference>
<sequence>MAVVVFDVQFEHYRGSRIVGIHETRPRLSWKTREKEGYFVQRGYEVECTFTDSANTTTGSPLVEYAQQTSSRSVMVPWPFEAALSSRQQISIRIRVFGDQGQFSPWSDPPSKLELGLLDRSEWKGERIAAPLGQHDTAGPSPEQLYRKTFDLSRTSCPDNIGLDVRRARLYITSQGVYEAELNGTRIGDHFLAPGWTAYDARLQYQTYDVTSALRVGVNCLAVRVAEGWFSGRLGFEGGHRNIWGEQSALLSQLEIITTDGEKTTIVSDQSWHVTQGPIRLAEIYDGEHWDATKEVAQWSSPALSSEDLSPDWEPVAILAPLARSVELTPGFAEPVRRIQVVKPVALIMSPSGRHIVDFGQNLVGYVRVSNIRGPRDHKITLRHAEVLENGELGTRPLRVCKATDVYTLKGDPRGESYEPRFTFHGFRYAEIEGWLVGATDSAGEKTITDLQYNIEAVVCHTDMKSTGSFVCSEPLLNKLHENVVWSMRGNFLSVPTDCPQRDERLGWTGDLAVFAPTATLLYDCFGIVRNWLIDVAHDQKFLSGVPPMVSPNVTVKDPRWLRKVPCAIWHDATILVPWALYLETNDKGVLEQQWESMVDWIRVLPRGDEEGRRHLWSTTPFQLGDWLDPTAPPDAPWRSPTDALMVANMFLIHSLDLMVLITSALAKPPTVRSHYVAESRLARSEFHAEYVTPRGRLTSDTQTAYAAAICLEILDPGSPQMCHAGARLAHLTARGDFRLATGFAGTPYVCEALARTGHMKEAYALLLERQCPSWLYPVTMGATTVWERWDSMLPDGSINPGEMTSFNHYALGAIVKFMYERVVGLQRLEPGWSRFRVSPMPGAELDHAAATHETRFGLISVEWKLANLLTTSSTPQAFYLTIMVPHGTIADVVLPTSPSHTQVVGPGTWTFSGTFVRGYEWPLKPLPRKSN</sequence>